<reference evidence="2" key="1">
    <citation type="submission" date="2017-07" db="EMBL/GenBank/DDBJ databases">
        <authorList>
            <person name="Bickmore M.X."/>
            <person name="Vaden K."/>
            <person name="Brady T.S."/>
            <person name="Tateoka O.B."/>
            <person name="Carter J.L."/>
            <person name="Pape J.A."/>
            <person name="Robinson D.M."/>
            <person name="Russell K.A."/>
            <person name="Staley L.A."/>
            <person name="Stettler J.M."/>
            <person name="Townsend M.H."/>
            <person name="Wienclaw T."/>
            <person name="Williamson T.L."/>
            <person name="Kruger J.L."/>
            <person name="Berg J.A."/>
            <person name="Sharma R."/>
            <person name="Payne A.M."/>
            <person name="Fajardo C.P."/>
            <person name="Breakwell D.P."/>
            <person name="Hope S."/>
            <person name="Grose J.H."/>
        </authorList>
    </citation>
    <scope>NUCLEOTIDE SEQUENCE [LARGE SCALE GENOMIC DNA]</scope>
</reference>
<evidence type="ECO:0000313" key="1">
    <source>
        <dbReference type="EMBL" id="ASU03837.1"/>
    </source>
</evidence>
<dbReference type="Proteomes" id="UP000222624">
    <property type="component" value="Genome"/>
</dbReference>
<proteinExistence type="predicted"/>
<accession>A0A223LHE7</accession>
<sequence>MQFPKPIRNLLEQAKRTSQVGQVRVVRLKATLITPTQHIDLIIPTGFSKYSNFVSANSDDARIKGHLQPGAYFNSVLPHKDNLLIEVLEQEGLRQTATTYRCVPLGDGNPSQAGQHSSMANLDALNNRNVIEVEFQLLDPGFDLLKNVPVDRILLMGRLDDTLHSLLTEFGEKLGLTGPNAFRGVNIEKPIDNEQVMSQIVIPQGTRLIKLAEFLQNDDQYGIYSKGMGSFYRKGMWYIYTLYRLGRYKTASKVLDVYRLPQDSIPTLDVTYYQNDRVITVMSTGEGSQVDRRDIRRQNKGTGTRVINPDALAGEAGNYYGKGGALTTRQDSLSEFRTSQRANDNDFVPLNPTPSSNIWKYMSENARNDGMVVTVEWHNSNTDLITPGMPCRYFYMEGDVVKSKEGTVLEVRRDMMADTSNTRATFRERGQLHLFLLDDDEMIQ</sequence>
<evidence type="ECO:0000313" key="2">
    <source>
        <dbReference type="Proteomes" id="UP000222624"/>
    </source>
</evidence>
<protein>
    <submittedName>
        <fullName evidence="1">Putative virion structural protein</fullName>
    </submittedName>
</protein>
<organism evidence="1 2">
    <name type="scientific">Erwinia phage vB_EamM_Joad</name>
    <dbReference type="NCBI Taxonomy" id="2026081"/>
    <lineage>
        <taxon>Viruses</taxon>
        <taxon>Duplodnaviria</taxon>
        <taxon>Heunggongvirae</taxon>
        <taxon>Uroviricota</taxon>
        <taxon>Caudoviricetes</taxon>
        <taxon>Chimalliviridae</taxon>
        <taxon>Risingsunvirus</taxon>
        <taxon>Risingsunvirus risingsun</taxon>
    </lineage>
</organism>
<gene>
    <name evidence="1" type="ORF">JOAD_78</name>
</gene>
<name>A0A223LHE7_9CAUD</name>
<dbReference type="EMBL" id="MF459647">
    <property type="protein sequence ID" value="ASU03837.1"/>
    <property type="molecule type" value="Genomic_DNA"/>
</dbReference>